<dbReference type="Pfam" id="PF01411">
    <property type="entry name" value="tRNA-synt_2c"/>
    <property type="match status" value="1"/>
</dbReference>
<keyword evidence="9" id="KW-0694">RNA-binding</keyword>
<evidence type="ECO:0000256" key="6">
    <source>
        <dbReference type="ARBA" id="ARBA00022598"/>
    </source>
</evidence>
<dbReference type="GO" id="GO:0005829">
    <property type="term" value="C:cytosol"/>
    <property type="evidence" value="ECO:0007669"/>
    <property type="project" value="TreeGrafter"/>
</dbReference>
<feature type="domain" description="Alanyl-transfer RNA synthetases family profile" evidence="12">
    <location>
        <begin position="1"/>
        <end position="271"/>
    </location>
</feature>
<dbReference type="InterPro" id="IPR018165">
    <property type="entry name" value="Ala-tRNA-synth_IIc_core"/>
</dbReference>
<gene>
    <name evidence="13" type="ORF">METZ01_LOCUS63974</name>
</gene>
<evidence type="ECO:0000313" key="13">
    <source>
        <dbReference type="EMBL" id="SVA11120.1"/>
    </source>
</evidence>
<dbReference type="InterPro" id="IPR045864">
    <property type="entry name" value="aa-tRNA-synth_II/BPL/LPL"/>
</dbReference>
<dbReference type="InterPro" id="IPR002318">
    <property type="entry name" value="Ala-tRNA-lgiase_IIc"/>
</dbReference>
<dbReference type="GO" id="GO:0000049">
    <property type="term" value="F:tRNA binding"/>
    <property type="evidence" value="ECO:0007669"/>
    <property type="project" value="UniProtKB-KW"/>
</dbReference>
<keyword evidence="7" id="KW-0547">Nucleotide-binding</keyword>
<dbReference type="AlphaFoldDB" id="A0A381T4J7"/>
<dbReference type="GO" id="GO:0005524">
    <property type="term" value="F:ATP binding"/>
    <property type="evidence" value="ECO:0007669"/>
    <property type="project" value="UniProtKB-KW"/>
</dbReference>
<dbReference type="InterPro" id="IPR050058">
    <property type="entry name" value="Ala-tRNA_ligase"/>
</dbReference>
<organism evidence="13">
    <name type="scientific">marine metagenome</name>
    <dbReference type="NCBI Taxonomy" id="408172"/>
    <lineage>
        <taxon>unclassified sequences</taxon>
        <taxon>metagenomes</taxon>
        <taxon>ecological metagenomes</taxon>
    </lineage>
</organism>
<dbReference type="InterPro" id="IPR018164">
    <property type="entry name" value="Ala-tRNA-synth_IIc_N"/>
</dbReference>
<keyword evidence="11" id="KW-0030">Aminoacyl-tRNA synthetase</keyword>
<dbReference type="PROSITE" id="PS50860">
    <property type="entry name" value="AA_TRNA_LIGASE_II_ALA"/>
    <property type="match status" value="1"/>
</dbReference>
<keyword evidence="5" id="KW-0820">tRNA-binding</keyword>
<dbReference type="FunFam" id="3.30.930.10:FF:000004">
    <property type="entry name" value="Alanine--tRNA ligase"/>
    <property type="match status" value="1"/>
</dbReference>
<feature type="non-terminal residue" evidence="13">
    <location>
        <position position="271"/>
    </location>
</feature>
<reference evidence="13" key="1">
    <citation type="submission" date="2018-05" db="EMBL/GenBank/DDBJ databases">
        <authorList>
            <person name="Lanie J.A."/>
            <person name="Ng W.-L."/>
            <person name="Kazmierczak K.M."/>
            <person name="Andrzejewski T.M."/>
            <person name="Davidsen T.M."/>
            <person name="Wayne K.J."/>
            <person name="Tettelin H."/>
            <person name="Glass J.I."/>
            <person name="Rusch D."/>
            <person name="Podicherti R."/>
            <person name="Tsui H.-C.T."/>
            <person name="Winkler M.E."/>
        </authorList>
    </citation>
    <scope>NUCLEOTIDE SEQUENCE</scope>
</reference>
<evidence type="ECO:0000259" key="12">
    <source>
        <dbReference type="PROSITE" id="PS50860"/>
    </source>
</evidence>
<dbReference type="GO" id="GO:0006419">
    <property type="term" value="P:alanyl-tRNA aminoacylation"/>
    <property type="evidence" value="ECO:0007669"/>
    <property type="project" value="InterPro"/>
</dbReference>
<accession>A0A381T4J7</accession>
<keyword evidence="8" id="KW-0067">ATP-binding</keyword>
<evidence type="ECO:0000256" key="2">
    <source>
        <dbReference type="ARBA" id="ARBA00008226"/>
    </source>
</evidence>
<dbReference type="EC" id="6.1.1.7" evidence="3"/>
<evidence type="ECO:0000256" key="8">
    <source>
        <dbReference type="ARBA" id="ARBA00022840"/>
    </source>
</evidence>
<evidence type="ECO:0000256" key="3">
    <source>
        <dbReference type="ARBA" id="ARBA00013168"/>
    </source>
</evidence>
<dbReference type="EMBL" id="UINC01004016">
    <property type="protein sequence ID" value="SVA11120.1"/>
    <property type="molecule type" value="Genomic_DNA"/>
</dbReference>
<dbReference type="CDD" id="cd00673">
    <property type="entry name" value="AlaRS_core"/>
    <property type="match status" value="1"/>
</dbReference>
<name>A0A381T4J7_9ZZZZ</name>
<sequence>MNTHEIRELFLDFFESKQHQRVAGAPLVPANDQTLLFTNAGMVQFKDVFLGSEQRQYKRAVSVQRCLRAGGKHNDLENVGYTSRHHTFFEMLGNFSFGDYFKEEAIHFAWEFVVQKLEIDQNRLWITVYEDDQEAASIWLDQIKINPDRLIRMGESSNFWSMGETGPCGPCTEIFFDHGPDIEGGPPGSKSEEGDRFVEIWNLVFMQYNRTEDGQLNPLPQPSVDTGMGLERIAAVMQGVHSNYDIDLFKNLIASISSATGLSGDNNHLRV</sequence>
<protein>
    <recommendedName>
        <fullName evidence="4">Alanine--tRNA ligase</fullName>
        <ecNumber evidence="3">6.1.1.7</ecNumber>
    </recommendedName>
</protein>
<keyword evidence="10" id="KW-0648">Protein biosynthesis</keyword>
<dbReference type="SUPFAM" id="SSF55681">
    <property type="entry name" value="Class II aaRS and biotin synthetases"/>
    <property type="match status" value="1"/>
</dbReference>
<evidence type="ECO:0000256" key="9">
    <source>
        <dbReference type="ARBA" id="ARBA00022884"/>
    </source>
</evidence>
<evidence type="ECO:0000256" key="5">
    <source>
        <dbReference type="ARBA" id="ARBA00022555"/>
    </source>
</evidence>
<dbReference type="PANTHER" id="PTHR11777:SF9">
    <property type="entry name" value="ALANINE--TRNA LIGASE, CYTOPLASMIC"/>
    <property type="match status" value="1"/>
</dbReference>
<dbReference type="PANTHER" id="PTHR11777">
    <property type="entry name" value="ALANYL-TRNA SYNTHETASE"/>
    <property type="match status" value="1"/>
</dbReference>
<evidence type="ECO:0000256" key="10">
    <source>
        <dbReference type="ARBA" id="ARBA00022917"/>
    </source>
</evidence>
<dbReference type="Gene3D" id="3.30.930.10">
    <property type="entry name" value="Bira Bifunctional Protein, Domain 2"/>
    <property type="match status" value="1"/>
</dbReference>
<comment type="cofactor">
    <cofactor evidence="1">
        <name>Zn(2+)</name>
        <dbReference type="ChEBI" id="CHEBI:29105"/>
    </cofactor>
</comment>
<dbReference type="PRINTS" id="PR00980">
    <property type="entry name" value="TRNASYNTHALA"/>
</dbReference>
<dbReference type="GO" id="GO:0002161">
    <property type="term" value="F:aminoacyl-tRNA deacylase activity"/>
    <property type="evidence" value="ECO:0007669"/>
    <property type="project" value="TreeGrafter"/>
</dbReference>
<dbReference type="GO" id="GO:0045892">
    <property type="term" value="P:negative regulation of DNA-templated transcription"/>
    <property type="evidence" value="ECO:0007669"/>
    <property type="project" value="TreeGrafter"/>
</dbReference>
<evidence type="ECO:0000256" key="1">
    <source>
        <dbReference type="ARBA" id="ARBA00001947"/>
    </source>
</evidence>
<keyword evidence="6" id="KW-0436">Ligase</keyword>
<evidence type="ECO:0000256" key="11">
    <source>
        <dbReference type="ARBA" id="ARBA00023146"/>
    </source>
</evidence>
<evidence type="ECO:0000256" key="4">
    <source>
        <dbReference type="ARBA" id="ARBA00017959"/>
    </source>
</evidence>
<proteinExistence type="inferred from homology"/>
<comment type="similarity">
    <text evidence="2">Belongs to the class-II aminoacyl-tRNA synthetase family.</text>
</comment>
<evidence type="ECO:0000256" key="7">
    <source>
        <dbReference type="ARBA" id="ARBA00022741"/>
    </source>
</evidence>
<dbReference type="GO" id="GO:0004813">
    <property type="term" value="F:alanine-tRNA ligase activity"/>
    <property type="evidence" value="ECO:0007669"/>
    <property type="project" value="UniProtKB-EC"/>
</dbReference>